<protein>
    <submittedName>
        <fullName evidence="1">Uncharacterized protein</fullName>
    </submittedName>
</protein>
<dbReference type="EMBL" id="CAJNNV010031504">
    <property type="protein sequence ID" value="CAE8636492.1"/>
    <property type="molecule type" value="Genomic_DNA"/>
</dbReference>
<reference evidence="1" key="1">
    <citation type="submission" date="2021-02" db="EMBL/GenBank/DDBJ databases">
        <authorList>
            <person name="Dougan E. K."/>
            <person name="Rhodes N."/>
            <person name="Thang M."/>
            <person name="Chan C."/>
        </authorList>
    </citation>
    <scope>NUCLEOTIDE SEQUENCE</scope>
</reference>
<dbReference type="AlphaFoldDB" id="A0A813HF10"/>
<evidence type="ECO:0000313" key="1">
    <source>
        <dbReference type="EMBL" id="CAE8636492.1"/>
    </source>
</evidence>
<organism evidence="1 2">
    <name type="scientific">Polarella glacialis</name>
    <name type="common">Dinoflagellate</name>
    <dbReference type="NCBI Taxonomy" id="89957"/>
    <lineage>
        <taxon>Eukaryota</taxon>
        <taxon>Sar</taxon>
        <taxon>Alveolata</taxon>
        <taxon>Dinophyceae</taxon>
        <taxon>Suessiales</taxon>
        <taxon>Suessiaceae</taxon>
        <taxon>Polarella</taxon>
    </lineage>
</organism>
<dbReference type="Proteomes" id="UP000654075">
    <property type="component" value="Unassembled WGS sequence"/>
</dbReference>
<accession>A0A813HF10</accession>
<sequence>MMKRHEWVVLRRDHAEKADRKFSQEAIDELKGVGSTSCLDEYWYMFTFYGSVSKPDLNYRRKDLENFMGSPLIASMPGNSGIQGQCDTYVFWADDQNPTSSGNQDNFDLYWFLDEVSLPSAGGKFKPGTFSVMSLHGIRAIAQSPFLFARKLVNNTFLAKEDKEGTIMSDDFTFEKAWLENVISCKNSPYGC</sequence>
<dbReference type="OrthoDB" id="416788at2759"/>
<comment type="caution">
    <text evidence="1">The sequence shown here is derived from an EMBL/GenBank/DDBJ whole genome shotgun (WGS) entry which is preliminary data.</text>
</comment>
<name>A0A813HF10_POLGL</name>
<proteinExistence type="predicted"/>
<keyword evidence="2" id="KW-1185">Reference proteome</keyword>
<evidence type="ECO:0000313" key="2">
    <source>
        <dbReference type="Proteomes" id="UP000654075"/>
    </source>
</evidence>
<gene>
    <name evidence="1" type="ORF">PGLA1383_LOCUS51931</name>
</gene>